<evidence type="ECO:0000313" key="1">
    <source>
        <dbReference type="EMBL" id="KAF4591857.1"/>
    </source>
</evidence>
<protein>
    <submittedName>
        <fullName evidence="1">Uncharacterized protein</fullName>
    </submittedName>
</protein>
<reference evidence="1 2" key="1">
    <citation type="journal article" date="2020" name="G3 (Bethesda)">
        <title>Genetic Underpinnings of Host Manipulation by Ophiocordyceps as Revealed by Comparative Transcriptomics.</title>
        <authorList>
            <person name="Will I."/>
            <person name="Das B."/>
            <person name="Trinh T."/>
            <person name="Brachmann A."/>
            <person name="Ohm R.A."/>
            <person name="de Bekker C."/>
        </authorList>
    </citation>
    <scope>NUCLEOTIDE SEQUENCE [LARGE SCALE GENOMIC DNA]</scope>
    <source>
        <strain evidence="1 2">EC05</strain>
    </source>
</reference>
<name>A0A8H4Q9X9_9HYPO</name>
<dbReference type="Proteomes" id="UP000562929">
    <property type="component" value="Unassembled WGS sequence"/>
</dbReference>
<evidence type="ECO:0000313" key="2">
    <source>
        <dbReference type="Proteomes" id="UP000562929"/>
    </source>
</evidence>
<gene>
    <name evidence="1" type="ORF">GQ602_002156</name>
</gene>
<sequence length="75" mass="8132">MALSQTNSPEDSAASFTPELKGAVARLSLGNHSASNVMTGHPDRTVLVVSERGLNALIFRIWKRLKVPLTAMRKS</sequence>
<proteinExistence type="predicted"/>
<organism evidence="1 2">
    <name type="scientific">Ophiocordyceps camponoti-floridani</name>
    <dbReference type="NCBI Taxonomy" id="2030778"/>
    <lineage>
        <taxon>Eukaryota</taxon>
        <taxon>Fungi</taxon>
        <taxon>Dikarya</taxon>
        <taxon>Ascomycota</taxon>
        <taxon>Pezizomycotina</taxon>
        <taxon>Sordariomycetes</taxon>
        <taxon>Hypocreomycetidae</taxon>
        <taxon>Hypocreales</taxon>
        <taxon>Ophiocordycipitaceae</taxon>
        <taxon>Ophiocordyceps</taxon>
    </lineage>
</organism>
<comment type="caution">
    <text evidence="1">The sequence shown here is derived from an EMBL/GenBank/DDBJ whole genome shotgun (WGS) entry which is preliminary data.</text>
</comment>
<keyword evidence="2" id="KW-1185">Reference proteome</keyword>
<accession>A0A8H4Q9X9</accession>
<dbReference type="EMBL" id="JAACLJ010000002">
    <property type="protein sequence ID" value="KAF4591857.1"/>
    <property type="molecule type" value="Genomic_DNA"/>
</dbReference>
<dbReference type="AlphaFoldDB" id="A0A8H4Q9X9"/>